<dbReference type="EMBL" id="SDMP01000018">
    <property type="protein sequence ID" value="RYQ97712.1"/>
    <property type="molecule type" value="Genomic_DNA"/>
</dbReference>
<evidence type="ECO:0000259" key="4">
    <source>
        <dbReference type="PROSITE" id="PS51782"/>
    </source>
</evidence>
<dbReference type="Gene3D" id="3.10.350.10">
    <property type="entry name" value="LysM domain"/>
    <property type="match status" value="1"/>
</dbReference>
<feature type="signal peptide" evidence="3">
    <location>
        <begin position="1"/>
        <end position="27"/>
    </location>
</feature>
<sequence length="88" mass="9260">MAKSTSISIALIFSLLVVTVFTAESRAAPTAVAGPVCSSFHGVETGETCDTIASRFEMSTADFLQLNPNINCSTMFVGQWVCVAGHTL</sequence>
<dbReference type="STRING" id="3818.A0A444Y6X8"/>
<evidence type="ECO:0000256" key="3">
    <source>
        <dbReference type="SAM" id="SignalP"/>
    </source>
</evidence>
<organism evidence="5 6">
    <name type="scientific">Arachis hypogaea</name>
    <name type="common">Peanut</name>
    <dbReference type="NCBI Taxonomy" id="3818"/>
    <lineage>
        <taxon>Eukaryota</taxon>
        <taxon>Viridiplantae</taxon>
        <taxon>Streptophyta</taxon>
        <taxon>Embryophyta</taxon>
        <taxon>Tracheophyta</taxon>
        <taxon>Spermatophyta</taxon>
        <taxon>Magnoliopsida</taxon>
        <taxon>eudicotyledons</taxon>
        <taxon>Gunneridae</taxon>
        <taxon>Pentapetalae</taxon>
        <taxon>rosids</taxon>
        <taxon>fabids</taxon>
        <taxon>Fabales</taxon>
        <taxon>Fabaceae</taxon>
        <taxon>Papilionoideae</taxon>
        <taxon>50 kb inversion clade</taxon>
        <taxon>dalbergioids sensu lato</taxon>
        <taxon>Dalbergieae</taxon>
        <taxon>Pterocarpus clade</taxon>
        <taxon>Arachis</taxon>
    </lineage>
</organism>
<keyword evidence="1" id="KW-0147">Chitin-binding</keyword>
<dbReference type="PANTHER" id="PTHR34997:SF1">
    <property type="entry name" value="PEPTIDOGLYCAN-BINDING LYSIN DOMAIN"/>
    <property type="match status" value="1"/>
</dbReference>
<dbReference type="InterPro" id="IPR018392">
    <property type="entry name" value="LysM"/>
</dbReference>
<dbReference type="SMART" id="SM00257">
    <property type="entry name" value="LysM"/>
    <property type="match status" value="1"/>
</dbReference>
<dbReference type="SUPFAM" id="SSF54106">
    <property type="entry name" value="LysM domain"/>
    <property type="match status" value="1"/>
</dbReference>
<keyword evidence="6" id="KW-1185">Reference proteome</keyword>
<dbReference type="PANTHER" id="PTHR34997">
    <property type="entry name" value="AM15"/>
    <property type="match status" value="1"/>
</dbReference>
<gene>
    <name evidence="5" type="ORF">Ahy_B08g093793</name>
</gene>
<evidence type="ECO:0000256" key="1">
    <source>
        <dbReference type="ARBA" id="ARBA00022669"/>
    </source>
</evidence>
<feature type="chain" id="PRO_5019469817" description="LysM domain-containing protein" evidence="3">
    <location>
        <begin position="28"/>
        <end position="88"/>
    </location>
</feature>
<comment type="caution">
    <text evidence="5">The sequence shown here is derived from an EMBL/GenBank/DDBJ whole genome shotgun (WGS) entry which is preliminary data.</text>
</comment>
<name>A0A444Y6X8_ARAHY</name>
<reference evidence="5 6" key="1">
    <citation type="submission" date="2019-01" db="EMBL/GenBank/DDBJ databases">
        <title>Sequencing of cultivated peanut Arachis hypogaea provides insights into genome evolution and oil improvement.</title>
        <authorList>
            <person name="Chen X."/>
        </authorList>
    </citation>
    <scope>NUCLEOTIDE SEQUENCE [LARGE SCALE GENOMIC DNA]</scope>
    <source>
        <strain evidence="6">cv. Fuhuasheng</strain>
        <tissue evidence="5">Leaves</tissue>
    </source>
</reference>
<evidence type="ECO:0000256" key="2">
    <source>
        <dbReference type="ARBA" id="ARBA00023026"/>
    </source>
</evidence>
<evidence type="ECO:0000313" key="6">
    <source>
        <dbReference type="Proteomes" id="UP000289738"/>
    </source>
</evidence>
<keyword evidence="3" id="KW-0732">Signal</keyword>
<dbReference type="InterPro" id="IPR052210">
    <property type="entry name" value="LysM1-like"/>
</dbReference>
<evidence type="ECO:0000313" key="5">
    <source>
        <dbReference type="EMBL" id="RYQ97712.1"/>
    </source>
</evidence>
<keyword evidence="2" id="KW-0843">Virulence</keyword>
<dbReference type="AlphaFoldDB" id="A0A444Y6X8"/>
<protein>
    <recommendedName>
        <fullName evidence="4">LysM domain-containing protein</fullName>
    </recommendedName>
</protein>
<dbReference type="Proteomes" id="UP000289738">
    <property type="component" value="Chromosome B08"/>
</dbReference>
<dbReference type="InterPro" id="IPR036779">
    <property type="entry name" value="LysM_dom_sf"/>
</dbReference>
<feature type="domain" description="LysM" evidence="4">
    <location>
        <begin position="39"/>
        <end position="83"/>
    </location>
</feature>
<dbReference type="GO" id="GO:0008061">
    <property type="term" value="F:chitin binding"/>
    <property type="evidence" value="ECO:0007669"/>
    <property type="project" value="UniProtKB-KW"/>
</dbReference>
<dbReference type="CDD" id="cd00118">
    <property type="entry name" value="LysM"/>
    <property type="match status" value="1"/>
</dbReference>
<accession>A0A444Y6X8</accession>
<proteinExistence type="predicted"/>
<dbReference type="Pfam" id="PF01476">
    <property type="entry name" value="LysM"/>
    <property type="match status" value="1"/>
</dbReference>
<dbReference type="PROSITE" id="PS51782">
    <property type="entry name" value="LYSM"/>
    <property type="match status" value="1"/>
</dbReference>